<dbReference type="Pfam" id="PF03357">
    <property type="entry name" value="Snf7"/>
    <property type="match status" value="1"/>
</dbReference>
<accession>A0AAN9U3U0</accession>
<dbReference type="EMBL" id="JBBCAQ010000003">
    <property type="protein sequence ID" value="KAK7604493.1"/>
    <property type="molecule type" value="Genomic_DNA"/>
</dbReference>
<evidence type="ECO:0000313" key="3">
    <source>
        <dbReference type="EMBL" id="KAK7604493.1"/>
    </source>
</evidence>
<reference evidence="3 4" key="1">
    <citation type="submission" date="2024-03" db="EMBL/GenBank/DDBJ databases">
        <title>Adaptation during the transition from Ophiocordyceps entomopathogen to insect associate is accompanied by gene loss and intensified selection.</title>
        <authorList>
            <person name="Ward C.M."/>
            <person name="Onetto C.A."/>
            <person name="Borneman A.R."/>
        </authorList>
    </citation>
    <scope>NUCLEOTIDE SEQUENCE [LARGE SCALE GENOMIC DNA]</scope>
    <source>
        <strain evidence="3">AWRI1</strain>
        <tissue evidence="3">Single Adult Female</tissue>
    </source>
</reference>
<sequence>MGLFGKSQQKDPKDMVNEWCHKIRKEGYQLDRQVRSIQREEEKAKKSLKDAAKKNDRDSCVVLAKEIVNARKTVDKIRISKTQLNSIQMQMKNQLSTLRVAGSLQKSTEVMQMMQNLIKVPEVAATMREMSKEMMKAGIIEEMMDETLDSVTGIDTEDMEEEIQNEVDKVIEEITTGTLIKAPATVTEAPGSSKTKVNEPAAESSEDEESLKEMQSRLQALRS</sequence>
<dbReference type="GO" id="GO:0007034">
    <property type="term" value="P:vacuolar transport"/>
    <property type="evidence" value="ECO:0007669"/>
    <property type="project" value="InterPro"/>
</dbReference>
<dbReference type="AlphaFoldDB" id="A0AAN9U3U0"/>
<name>A0AAN9U3U0_9HEMI</name>
<dbReference type="Proteomes" id="UP001367676">
    <property type="component" value="Unassembled WGS sequence"/>
</dbReference>
<evidence type="ECO:0000256" key="1">
    <source>
        <dbReference type="ARBA" id="ARBA00006190"/>
    </source>
</evidence>
<organism evidence="3 4">
    <name type="scientific">Parthenolecanium corni</name>
    <dbReference type="NCBI Taxonomy" id="536013"/>
    <lineage>
        <taxon>Eukaryota</taxon>
        <taxon>Metazoa</taxon>
        <taxon>Ecdysozoa</taxon>
        <taxon>Arthropoda</taxon>
        <taxon>Hexapoda</taxon>
        <taxon>Insecta</taxon>
        <taxon>Pterygota</taxon>
        <taxon>Neoptera</taxon>
        <taxon>Paraneoptera</taxon>
        <taxon>Hemiptera</taxon>
        <taxon>Sternorrhyncha</taxon>
        <taxon>Coccoidea</taxon>
        <taxon>Coccidae</taxon>
        <taxon>Parthenolecanium</taxon>
    </lineage>
</organism>
<evidence type="ECO:0008006" key="5">
    <source>
        <dbReference type="Google" id="ProtNLM"/>
    </source>
</evidence>
<evidence type="ECO:0000256" key="2">
    <source>
        <dbReference type="SAM" id="MobiDB-lite"/>
    </source>
</evidence>
<dbReference type="PANTHER" id="PTHR10476">
    <property type="entry name" value="CHARGED MULTIVESICULAR BODY PROTEIN"/>
    <property type="match status" value="1"/>
</dbReference>
<gene>
    <name evidence="3" type="ORF">V9T40_005679</name>
</gene>
<dbReference type="InterPro" id="IPR005024">
    <property type="entry name" value="Snf7_fam"/>
</dbReference>
<comment type="caution">
    <text evidence="3">The sequence shown here is derived from an EMBL/GenBank/DDBJ whole genome shotgun (WGS) entry which is preliminary data.</text>
</comment>
<comment type="similarity">
    <text evidence="1">Belongs to the SNF7 family.</text>
</comment>
<feature type="region of interest" description="Disordered" evidence="2">
    <location>
        <begin position="183"/>
        <end position="223"/>
    </location>
</feature>
<evidence type="ECO:0000313" key="4">
    <source>
        <dbReference type="Proteomes" id="UP001367676"/>
    </source>
</evidence>
<proteinExistence type="inferred from homology"/>
<dbReference type="Gene3D" id="6.10.140.1230">
    <property type="match status" value="1"/>
</dbReference>
<keyword evidence="4" id="KW-1185">Reference proteome</keyword>
<protein>
    <recommendedName>
        <fullName evidence="5">Charged multivesicular body protein 3</fullName>
    </recommendedName>
</protein>